<evidence type="ECO:0000256" key="1">
    <source>
        <dbReference type="SAM" id="MobiDB-lite"/>
    </source>
</evidence>
<feature type="signal peptide" evidence="2">
    <location>
        <begin position="1"/>
        <end position="17"/>
    </location>
</feature>
<feature type="compositionally biased region" description="Low complexity" evidence="1">
    <location>
        <begin position="219"/>
        <end position="268"/>
    </location>
</feature>
<keyword evidence="2" id="KW-0732">Signal</keyword>
<dbReference type="RefSeq" id="WP_089343103.1">
    <property type="nucleotide sequence ID" value="NZ_CP067129.1"/>
</dbReference>
<protein>
    <submittedName>
        <fullName evidence="3">Uncharacterized protein</fullName>
    </submittedName>
</protein>
<feature type="compositionally biased region" description="Low complexity" evidence="1">
    <location>
        <begin position="179"/>
        <end position="209"/>
    </location>
</feature>
<evidence type="ECO:0000313" key="3">
    <source>
        <dbReference type="EMBL" id="SNT71757.1"/>
    </source>
</evidence>
<feature type="chain" id="PRO_5012263756" evidence="2">
    <location>
        <begin position="18"/>
        <end position="299"/>
    </location>
</feature>
<feature type="region of interest" description="Disordered" evidence="1">
    <location>
        <begin position="179"/>
        <end position="299"/>
    </location>
</feature>
<dbReference type="AlphaFoldDB" id="A0A239PPU9"/>
<accession>A0A239PPU9</accession>
<dbReference type="EMBL" id="FZQB01000002">
    <property type="protein sequence ID" value="SNT71757.1"/>
    <property type="molecule type" value="Genomic_DNA"/>
</dbReference>
<gene>
    <name evidence="3" type="ORF">SAMN05444959_102273</name>
</gene>
<name>A0A239PPU9_9RHOB</name>
<dbReference type="Proteomes" id="UP000198307">
    <property type="component" value="Unassembled WGS sequence"/>
</dbReference>
<keyword evidence="4" id="KW-1185">Reference proteome</keyword>
<sequence length="299" mass="29904">MSPRLALLALLTLPLAACEGTGLPGFGSTQEPQVEGHKGPPSVSPLEQPIEIAEAPATPVATAEAKTSSTNAFSAHGNEPFWTVNVAGGTAIYITPGNSKGRAIRVNRLVFDKGVEYVGVLSGRPFVVNIRGTACQDDMSGEKFPFTATLTVSGRSHRGCAGPASPEVAAAVAAIKAPAPAAPRKSTPAAPKKPAATRPAAKATPETATQASEAPVVETDTPTPASSPDTGATASQPAPAAPVTPAETPTAPEPETAAPEASETQSAPVIPAPAMSLPSTPPTVTDEAAGDSAAESDTE</sequence>
<evidence type="ECO:0000313" key="4">
    <source>
        <dbReference type="Proteomes" id="UP000198307"/>
    </source>
</evidence>
<dbReference type="OrthoDB" id="9809132at2"/>
<proteinExistence type="predicted"/>
<feature type="region of interest" description="Disordered" evidence="1">
    <location>
        <begin position="24"/>
        <end position="46"/>
    </location>
</feature>
<evidence type="ECO:0000256" key="2">
    <source>
        <dbReference type="SAM" id="SignalP"/>
    </source>
</evidence>
<reference evidence="3 4" key="1">
    <citation type="submission" date="2017-07" db="EMBL/GenBank/DDBJ databases">
        <authorList>
            <person name="Sun Z.S."/>
            <person name="Albrecht U."/>
            <person name="Echele G."/>
            <person name="Lee C.C."/>
        </authorList>
    </citation>
    <scope>NUCLEOTIDE SEQUENCE [LARGE SCALE GENOMIC DNA]</scope>
    <source>
        <strain evidence="3 4">DSM 14827</strain>
    </source>
</reference>
<organism evidence="3 4">
    <name type="scientific">Paracoccus seriniphilus</name>
    <dbReference type="NCBI Taxonomy" id="184748"/>
    <lineage>
        <taxon>Bacteria</taxon>
        <taxon>Pseudomonadati</taxon>
        <taxon>Pseudomonadota</taxon>
        <taxon>Alphaproteobacteria</taxon>
        <taxon>Rhodobacterales</taxon>
        <taxon>Paracoccaceae</taxon>
        <taxon>Paracoccus</taxon>
    </lineage>
</organism>